<dbReference type="PANTHER" id="PTHR31527">
    <property type="entry name" value="RE64534P"/>
    <property type="match status" value="1"/>
</dbReference>
<dbReference type="Pfam" id="PF09347">
    <property type="entry name" value="DUF1989"/>
    <property type="match status" value="1"/>
</dbReference>
<proteinExistence type="predicted"/>
<dbReference type="PANTHER" id="PTHR31527:SF0">
    <property type="entry name" value="RE64534P"/>
    <property type="match status" value="1"/>
</dbReference>
<accession>A0ABS4BGL2</accession>
<organism evidence="2 3">
    <name type="scientific">Jiella mangrovi</name>
    <dbReference type="NCBI Taxonomy" id="2821407"/>
    <lineage>
        <taxon>Bacteria</taxon>
        <taxon>Pseudomonadati</taxon>
        <taxon>Pseudomonadota</taxon>
        <taxon>Alphaproteobacteria</taxon>
        <taxon>Hyphomicrobiales</taxon>
        <taxon>Aurantimonadaceae</taxon>
        <taxon>Jiella</taxon>
    </lineage>
</organism>
<reference evidence="2 3" key="1">
    <citation type="submission" date="2021-04" db="EMBL/GenBank/DDBJ databases">
        <title>Whole genome sequence of Jiella sp. KSK16Y-1.</title>
        <authorList>
            <person name="Tuo L."/>
        </authorList>
    </citation>
    <scope>NUCLEOTIDE SEQUENCE [LARGE SCALE GENOMIC DNA]</scope>
    <source>
        <strain evidence="2 3">KSK16Y-1</strain>
    </source>
</reference>
<protein>
    <submittedName>
        <fullName evidence="2">Urea carboxylase-associated family protein</fullName>
    </submittedName>
</protein>
<evidence type="ECO:0000313" key="3">
    <source>
        <dbReference type="Proteomes" id="UP000678276"/>
    </source>
</evidence>
<evidence type="ECO:0000259" key="1">
    <source>
        <dbReference type="Pfam" id="PF09347"/>
    </source>
</evidence>
<feature type="domain" description="DUF1989" evidence="1">
    <location>
        <begin position="9"/>
        <end position="176"/>
    </location>
</feature>
<comment type="caution">
    <text evidence="2">The sequence shown here is derived from an EMBL/GenBank/DDBJ whole genome shotgun (WGS) entry which is preliminary data.</text>
</comment>
<name>A0ABS4BGL2_9HYPH</name>
<gene>
    <name evidence="2" type="ORF">J6595_09945</name>
</gene>
<dbReference type="RefSeq" id="WP_209594316.1">
    <property type="nucleotide sequence ID" value="NZ_JAGJCF010000005.1"/>
</dbReference>
<evidence type="ECO:0000313" key="2">
    <source>
        <dbReference type="EMBL" id="MBP0615902.1"/>
    </source>
</evidence>
<sequence length="207" mass="22843">MSTPPIVTTVKARTGGSVALKAGDHVSVVNVHGGQVVDSWAFPTSGEDPYEYMSMEHSRIHHYRLMFRPGDALVTNRLREILTFVADTSPGVHDTQCPACCDRSYRLYYETTDYHANCSDNLRAVMKANGRELAHVPTPWNLFMHTVVEDNAVFKDYPSKAEPGAAVTLRAEIDCLFAVSACPQDIIAINGDDAVPRDIELHHFPAA</sequence>
<keyword evidence="3" id="KW-1185">Reference proteome</keyword>
<dbReference type="InterPro" id="IPR018959">
    <property type="entry name" value="DUF1989"/>
</dbReference>
<dbReference type="EMBL" id="JAGJCF010000005">
    <property type="protein sequence ID" value="MBP0615902.1"/>
    <property type="molecule type" value="Genomic_DNA"/>
</dbReference>
<dbReference type="Proteomes" id="UP000678276">
    <property type="component" value="Unassembled WGS sequence"/>
</dbReference>